<accession>A0A1H5F2K5</accession>
<name>A0A1H5F2K5_9BRAD</name>
<dbReference type="RefSeq" id="WP_143046823.1">
    <property type="nucleotide sequence ID" value="NZ_FNTH01000001.1"/>
</dbReference>
<organism evidence="2 3">
    <name type="scientific">Bradyrhizobium erythrophlei</name>
    <dbReference type="NCBI Taxonomy" id="1437360"/>
    <lineage>
        <taxon>Bacteria</taxon>
        <taxon>Pseudomonadati</taxon>
        <taxon>Pseudomonadota</taxon>
        <taxon>Alphaproteobacteria</taxon>
        <taxon>Hyphomicrobiales</taxon>
        <taxon>Nitrobacteraceae</taxon>
        <taxon>Bradyrhizobium</taxon>
    </lineage>
</organism>
<sequence length="102" mass="10806">MLRIVTCLTLLISLHAAEAQDRAPGGSSQPYFGGSTAPPTDLPSGIGNYCIYENLIFSIGSPMCIGKTSYVCAPAINEAELSQRAYWSARPADPKLTAPVCQ</sequence>
<reference evidence="2 3" key="1">
    <citation type="submission" date="2016-10" db="EMBL/GenBank/DDBJ databases">
        <authorList>
            <person name="de Groot N.N."/>
        </authorList>
    </citation>
    <scope>NUCLEOTIDE SEQUENCE [LARGE SCALE GENOMIC DNA]</scope>
    <source>
        <strain evidence="2 3">MT12</strain>
    </source>
</reference>
<evidence type="ECO:0000256" key="1">
    <source>
        <dbReference type="SAM" id="SignalP"/>
    </source>
</evidence>
<proteinExistence type="predicted"/>
<evidence type="ECO:0008006" key="4">
    <source>
        <dbReference type="Google" id="ProtNLM"/>
    </source>
</evidence>
<evidence type="ECO:0000313" key="2">
    <source>
        <dbReference type="EMBL" id="SED97388.1"/>
    </source>
</evidence>
<protein>
    <recommendedName>
        <fullName evidence="4">YARHG domain-containing protein</fullName>
    </recommendedName>
</protein>
<gene>
    <name evidence="2" type="ORF">SAMN05444164_6475</name>
</gene>
<keyword evidence="1" id="KW-0732">Signal</keyword>
<feature type="signal peptide" evidence="1">
    <location>
        <begin position="1"/>
        <end position="19"/>
    </location>
</feature>
<dbReference type="Proteomes" id="UP000198992">
    <property type="component" value="Unassembled WGS sequence"/>
</dbReference>
<feature type="chain" id="PRO_5011610584" description="YARHG domain-containing protein" evidence="1">
    <location>
        <begin position="20"/>
        <end position="102"/>
    </location>
</feature>
<dbReference type="EMBL" id="FNTH01000001">
    <property type="protein sequence ID" value="SED97388.1"/>
    <property type="molecule type" value="Genomic_DNA"/>
</dbReference>
<evidence type="ECO:0000313" key="3">
    <source>
        <dbReference type="Proteomes" id="UP000198992"/>
    </source>
</evidence>
<dbReference type="AlphaFoldDB" id="A0A1H5F2K5"/>
<dbReference type="OrthoDB" id="8237413at2"/>